<proteinExistence type="predicted"/>
<evidence type="ECO:0000313" key="2">
    <source>
        <dbReference type="Proteomes" id="UP000030762"/>
    </source>
</evidence>
<gene>
    <name evidence="1" type="ORF">SDRG_10957</name>
</gene>
<dbReference type="RefSeq" id="XP_008615196.1">
    <property type="nucleotide sequence ID" value="XM_008616974.1"/>
</dbReference>
<dbReference type="Proteomes" id="UP000030762">
    <property type="component" value="Unassembled WGS sequence"/>
</dbReference>
<accession>T0QCS7</accession>
<dbReference type="VEuPathDB" id="FungiDB:SDRG_10957"/>
<name>T0QCS7_SAPDV</name>
<evidence type="ECO:0000313" key="1">
    <source>
        <dbReference type="EMBL" id="EQC31355.1"/>
    </source>
</evidence>
<dbReference type="EMBL" id="JH767169">
    <property type="protein sequence ID" value="EQC31355.1"/>
    <property type="molecule type" value="Genomic_DNA"/>
</dbReference>
<protein>
    <submittedName>
        <fullName evidence="1">Uncharacterized protein</fullName>
    </submittedName>
</protein>
<keyword evidence="2" id="KW-1185">Reference proteome</keyword>
<dbReference type="InParanoid" id="T0QCS7"/>
<dbReference type="GeneID" id="19951684"/>
<dbReference type="OrthoDB" id="10415000at2759"/>
<sequence length="109" mass="12499">MGDPVLCQYAPRGKCQEPRARKPNGQLHSLCAHHRARQNANQRRRDTKLRRLKTNMCHDRPLLLPYAVAAPPTYARDTPRLPPIRFLLHRHDGMPHPVCSALSPYNVHA</sequence>
<reference evidence="1 2" key="1">
    <citation type="submission" date="2012-04" db="EMBL/GenBank/DDBJ databases">
        <title>The Genome Sequence of Saprolegnia declina VS20.</title>
        <authorList>
            <consortium name="The Broad Institute Genome Sequencing Platform"/>
            <person name="Russ C."/>
            <person name="Nusbaum C."/>
            <person name="Tyler B."/>
            <person name="van West P."/>
            <person name="Dieguez-Uribeondo J."/>
            <person name="de Bruijn I."/>
            <person name="Tripathy S."/>
            <person name="Jiang R."/>
            <person name="Young S.K."/>
            <person name="Zeng Q."/>
            <person name="Gargeya S."/>
            <person name="Fitzgerald M."/>
            <person name="Haas B."/>
            <person name="Abouelleil A."/>
            <person name="Alvarado L."/>
            <person name="Arachchi H.M."/>
            <person name="Berlin A."/>
            <person name="Chapman S.B."/>
            <person name="Goldberg J."/>
            <person name="Griggs A."/>
            <person name="Gujja S."/>
            <person name="Hansen M."/>
            <person name="Howarth C."/>
            <person name="Imamovic A."/>
            <person name="Larimer J."/>
            <person name="McCowen C."/>
            <person name="Montmayeur A."/>
            <person name="Murphy C."/>
            <person name="Neiman D."/>
            <person name="Pearson M."/>
            <person name="Priest M."/>
            <person name="Roberts A."/>
            <person name="Saif S."/>
            <person name="Shea T."/>
            <person name="Sisk P."/>
            <person name="Sykes S."/>
            <person name="Wortman J."/>
            <person name="Nusbaum C."/>
            <person name="Birren B."/>
        </authorList>
    </citation>
    <scope>NUCLEOTIDE SEQUENCE [LARGE SCALE GENOMIC DNA]</scope>
    <source>
        <strain evidence="1 2">VS20</strain>
    </source>
</reference>
<organism evidence="1 2">
    <name type="scientific">Saprolegnia diclina (strain VS20)</name>
    <dbReference type="NCBI Taxonomy" id="1156394"/>
    <lineage>
        <taxon>Eukaryota</taxon>
        <taxon>Sar</taxon>
        <taxon>Stramenopiles</taxon>
        <taxon>Oomycota</taxon>
        <taxon>Saprolegniomycetes</taxon>
        <taxon>Saprolegniales</taxon>
        <taxon>Saprolegniaceae</taxon>
        <taxon>Saprolegnia</taxon>
    </lineage>
</organism>
<dbReference type="OMA" id="CAHHRAR"/>
<dbReference type="AlphaFoldDB" id="T0QCS7"/>